<evidence type="ECO:0000256" key="1">
    <source>
        <dbReference type="SAM" id="SignalP"/>
    </source>
</evidence>
<dbReference type="Proteomes" id="UP001319104">
    <property type="component" value="Unassembled WGS sequence"/>
</dbReference>
<feature type="signal peptide" evidence="1">
    <location>
        <begin position="1"/>
        <end position="23"/>
    </location>
</feature>
<sequence length="254" mass="27424">MKKSFLNIAKVMMPFGLAFGMIACTTTEDGTPVESESRVALRATADQNADGENSRVDVGAMSVTEFQVGTQDVEMRYAAKSEIGAGINLGNISLSTNLNAELGTSASQPKSNLLIQNGEHQTAVIGEGRTPDGTYTEITFDLYQNTNVEQDHFAYGKSLYIIGEVNNTPTRIWFETEEELRATSRDTGGYAIDGDADLWLYFDLQSMFNGVDFSAATDADADGFIDIGPNDVDGNGDIHAAIRANLDSSVEFVK</sequence>
<proteinExistence type="predicted"/>
<comment type="caution">
    <text evidence="2">The sequence shown here is derived from an EMBL/GenBank/DDBJ whole genome shotgun (WGS) entry which is preliminary data.</text>
</comment>
<name>A0AAP2G3L4_9BACT</name>
<protein>
    <submittedName>
        <fullName evidence="2">Uncharacterized protein</fullName>
    </submittedName>
</protein>
<evidence type="ECO:0000313" key="3">
    <source>
        <dbReference type="Proteomes" id="UP001319104"/>
    </source>
</evidence>
<accession>A0AAP2G3L4</accession>
<dbReference type="PROSITE" id="PS51257">
    <property type="entry name" value="PROKAR_LIPOPROTEIN"/>
    <property type="match status" value="1"/>
</dbReference>
<dbReference type="EMBL" id="JAHCMY010000002">
    <property type="protein sequence ID" value="MBS9523565.1"/>
    <property type="molecule type" value="Genomic_DNA"/>
</dbReference>
<feature type="chain" id="PRO_5042985144" evidence="1">
    <location>
        <begin position="24"/>
        <end position="254"/>
    </location>
</feature>
<keyword evidence="1" id="KW-0732">Signal</keyword>
<evidence type="ECO:0000313" key="2">
    <source>
        <dbReference type="EMBL" id="MBS9523565.1"/>
    </source>
</evidence>
<organism evidence="2 3">
    <name type="scientific">Litoribacter ruber</name>
    <dbReference type="NCBI Taxonomy" id="702568"/>
    <lineage>
        <taxon>Bacteria</taxon>
        <taxon>Pseudomonadati</taxon>
        <taxon>Bacteroidota</taxon>
        <taxon>Cytophagia</taxon>
        <taxon>Cytophagales</taxon>
        <taxon>Cyclobacteriaceae</taxon>
        <taxon>Litoribacter</taxon>
    </lineage>
</organism>
<dbReference type="RefSeq" id="WP_213944452.1">
    <property type="nucleotide sequence ID" value="NZ_JAHCMY010000002.1"/>
</dbReference>
<keyword evidence="3" id="KW-1185">Reference proteome</keyword>
<reference evidence="2 3" key="1">
    <citation type="submission" date="2021-05" db="EMBL/GenBank/DDBJ databases">
        <authorList>
            <person name="Zhang Z.D."/>
            <person name="Osman G."/>
        </authorList>
    </citation>
    <scope>NUCLEOTIDE SEQUENCE [LARGE SCALE GENOMIC DNA]</scope>
    <source>
        <strain evidence="2 3">KCTC 32217</strain>
    </source>
</reference>
<gene>
    <name evidence="2" type="ORF">KI659_05995</name>
</gene>
<dbReference type="AlphaFoldDB" id="A0AAP2G3L4"/>